<feature type="domain" description="dUTPase-like" evidence="4">
    <location>
        <begin position="1"/>
        <end position="50"/>
    </location>
</feature>
<name>A0A0F9FV45_9ZZZZ</name>
<reference evidence="5" key="1">
    <citation type="journal article" date="2015" name="Nature">
        <title>Complex archaea that bridge the gap between prokaryotes and eukaryotes.</title>
        <authorList>
            <person name="Spang A."/>
            <person name="Saw J.H."/>
            <person name="Jorgensen S.L."/>
            <person name="Zaremba-Niedzwiedzka K."/>
            <person name="Martijn J."/>
            <person name="Lind A.E."/>
            <person name="van Eijk R."/>
            <person name="Schleper C."/>
            <person name="Guy L."/>
            <person name="Ettema T.J."/>
        </authorList>
    </citation>
    <scope>NUCLEOTIDE SEQUENCE</scope>
</reference>
<comment type="caution">
    <text evidence="5">The sequence shown here is derived from an EMBL/GenBank/DDBJ whole genome shotgun (WGS) entry which is preliminary data.</text>
</comment>
<evidence type="ECO:0000256" key="3">
    <source>
        <dbReference type="ARBA" id="ARBA00023080"/>
    </source>
</evidence>
<evidence type="ECO:0000259" key="4">
    <source>
        <dbReference type="Pfam" id="PF00692"/>
    </source>
</evidence>
<dbReference type="GO" id="GO:0046081">
    <property type="term" value="P:dUTP catabolic process"/>
    <property type="evidence" value="ECO:0007669"/>
    <property type="project" value="InterPro"/>
</dbReference>
<protein>
    <recommendedName>
        <fullName evidence="2">dUTP diphosphatase</fullName>
        <ecNumber evidence="2">3.6.1.23</ecNumber>
    </recommendedName>
</protein>
<proteinExistence type="inferred from homology"/>
<evidence type="ECO:0000256" key="2">
    <source>
        <dbReference type="ARBA" id="ARBA00012379"/>
    </source>
</evidence>
<feature type="non-terminal residue" evidence="5">
    <location>
        <position position="1"/>
    </location>
</feature>
<dbReference type="InterPro" id="IPR029054">
    <property type="entry name" value="dUTPase-like"/>
</dbReference>
<accession>A0A0F9FV45</accession>
<dbReference type="PANTHER" id="PTHR11241">
    <property type="entry name" value="DEOXYURIDINE 5'-TRIPHOSPHATE NUCLEOTIDOHYDROLASE"/>
    <property type="match status" value="1"/>
</dbReference>
<dbReference type="Pfam" id="PF00692">
    <property type="entry name" value="dUTPase"/>
    <property type="match status" value="1"/>
</dbReference>
<dbReference type="PANTHER" id="PTHR11241:SF0">
    <property type="entry name" value="DEOXYURIDINE 5'-TRIPHOSPHATE NUCLEOTIDOHYDROLASE"/>
    <property type="match status" value="1"/>
</dbReference>
<dbReference type="GO" id="GO:0004170">
    <property type="term" value="F:dUTP diphosphatase activity"/>
    <property type="evidence" value="ECO:0007669"/>
    <property type="project" value="UniProtKB-EC"/>
</dbReference>
<dbReference type="AlphaFoldDB" id="A0A0F9FV45"/>
<dbReference type="GO" id="GO:0006226">
    <property type="term" value="P:dUMP biosynthetic process"/>
    <property type="evidence" value="ECO:0007669"/>
    <property type="project" value="InterPro"/>
</dbReference>
<dbReference type="SUPFAM" id="SSF51283">
    <property type="entry name" value="dUTPase-like"/>
    <property type="match status" value="1"/>
</dbReference>
<dbReference type="EMBL" id="LAZR01028887">
    <property type="protein sequence ID" value="KKL61215.1"/>
    <property type="molecule type" value="Genomic_DNA"/>
</dbReference>
<gene>
    <name evidence="5" type="ORF">LCGC14_2197530</name>
</gene>
<dbReference type="EC" id="3.6.1.23" evidence="2"/>
<evidence type="ECO:0000256" key="1">
    <source>
        <dbReference type="ARBA" id="ARBA00006581"/>
    </source>
</evidence>
<dbReference type="Gene3D" id="2.70.40.10">
    <property type="match status" value="1"/>
</dbReference>
<organism evidence="5">
    <name type="scientific">marine sediment metagenome</name>
    <dbReference type="NCBI Taxonomy" id="412755"/>
    <lineage>
        <taxon>unclassified sequences</taxon>
        <taxon>metagenomes</taxon>
        <taxon>ecological metagenomes</taxon>
    </lineage>
</organism>
<evidence type="ECO:0000313" key="5">
    <source>
        <dbReference type="EMBL" id="KKL61215.1"/>
    </source>
</evidence>
<dbReference type="InterPro" id="IPR036157">
    <property type="entry name" value="dUTPase-like_sf"/>
</dbReference>
<dbReference type="InterPro" id="IPR008181">
    <property type="entry name" value="dUTPase"/>
</dbReference>
<sequence length="52" mass="5798">VINLSNTDVTLKKGDRICQIILTRIVEYQFEEVNELPESDRGQGGFGSTGKE</sequence>
<comment type="similarity">
    <text evidence="1">Belongs to the dUTPase family.</text>
</comment>
<keyword evidence="3" id="KW-0546">Nucleotide metabolism</keyword>
<dbReference type="GO" id="GO:0000287">
    <property type="term" value="F:magnesium ion binding"/>
    <property type="evidence" value="ECO:0007669"/>
    <property type="project" value="InterPro"/>
</dbReference>